<proteinExistence type="predicted"/>
<reference evidence="1 2" key="1">
    <citation type="journal article" date="2016" name="Environ. Microbiol.">
        <title>Genomic resolution of a cold subsurface aquifer community provides metabolic insights for novel microbes adapted to high CO concentrations.</title>
        <authorList>
            <person name="Probst A.J."/>
            <person name="Castelle C.J."/>
            <person name="Singh A."/>
            <person name="Brown C.T."/>
            <person name="Anantharaman K."/>
            <person name="Sharon I."/>
            <person name="Hug L.A."/>
            <person name="Burstein D."/>
            <person name="Emerson J.B."/>
            <person name="Thomas B.C."/>
            <person name="Banfield J.F."/>
        </authorList>
    </citation>
    <scope>NUCLEOTIDE SEQUENCE [LARGE SCALE GENOMIC DNA]</scope>
    <source>
        <strain evidence="1">CG1_02_47_685</strain>
    </source>
</reference>
<gene>
    <name evidence="1" type="ORF">AUJ44_00335</name>
</gene>
<dbReference type="Proteomes" id="UP000183206">
    <property type="component" value="Unassembled WGS sequence"/>
</dbReference>
<dbReference type="Gene3D" id="3.40.50.2000">
    <property type="entry name" value="Glycogen Phosphorylase B"/>
    <property type="match status" value="2"/>
</dbReference>
<dbReference type="SUPFAM" id="SSF53756">
    <property type="entry name" value="UDP-Glycosyltransferase/glycogen phosphorylase"/>
    <property type="match status" value="1"/>
</dbReference>
<dbReference type="EMBL" id="MNVO01000006">
    <property type="protein sequence ID" value="OIO33470.1"/>
    <property type="molecule type" value="Genomic_DNA"/>
</dbReference>
<dbReference type="PANTHER" id="PTHR12526">
    <property type="entry name" value="GLYCOSYLTRANSFERASE"/>
    <property type="match status" value="1"/>
</dbReference>
<dbReference type="AlphaFoldDB" id="A0A1J4VG50"/>
<sequence>MKLLIVTQKVDRNDPVLGFFHRWIVEFAKHCESIIVICLYKGEHNLPKNVRVLSLGKEKYFQKEARHQRGAKRRERSFLKEKIFSRARYTIRFYKLIFRERNNYDTVFVHMNPIYVNLGAFLWRLWGKKIGLWYAHGHVPLSLRFAEKLTDIVFTSTESGFRLPSKKVRVMGQGIDVEKFKVRDAGRMDSNRRLRIVTVGRISPVKDYETLLRAAEILAKDGIEFTLKIIGDVGVQKQEAYLKKLKSEAKRMGLVEQVVFAGAVLNDQILNYLDHADLFVNTSRTGSLDKAILEAMAAGLPVVTCNEAAYGVLSGYREICTCPEGDADTMAKKIKRISLMDRAARRELGEALHEIVAAEHSMEKFIERVCGVYAGK</sequence>
<dbReference type="Pfam" id="PF13692">
    <property type="entry name" value="Glyco_trans_1_4"/>
    <property type="match status" value="1"/>
</dbReference>
<dbReference type="STRING" id="1805282.AUJ44_00335"/>
<comment type="caution">
    <text evidence="1">The sequence shown here is derived from an EMBL/GenBank/DDBJ whole genome shotgun (WGS) entry which is preliminary data.</text>
</comment>
<accession>A0A1J4VG50</accession>
<dbReference type="CDD" id="cd03801">
    <property type="entry name" value="GT4_PimA-like"/>
    <property type="match status" value="1"/>
</dbReference>
<organism evidence="1 2">
    <name type="scientific">Candidatus Nomurabacteria bacterium CG1_02_47_685</name>
    <dbReference type="NCBI Taxonomy" id="1805282"/>
    <lineage>
        <taxon>Bacteria</taxon>
        <taxon>Candidatus Nomuraibacteriota</taxon>
    </lineage>
</organism>
<evidence type="ECO:0000313" key="2">
    <source>
        <dbReference type="Proteomes" id="UP000183206"/>
    </source>
</evidence>
<name>A0A1J4VG50_9BACT</name>
<evidence type="ECO:0000313" key="1">
    <source>
        <dbReference type="EMBL" id="OIO33470.1"/>
    </source>
</evidence>
<protein>
    <submittedName>
        <fullName evidence="1">Uncharacterized protein</fullName>
    </submittedName>
</protein>